<evidence type="ECO:0000259" key="7">
    <source>
        <dbReference type="Pfam" id="PF03016"/>
    </source>
</evidence>
<dbReference type="InterPro" id="IPR029044">
    <property type="entry name" value="Nucleotide-diphossugar_trans"/>
</dbReference>
<evidence type="ECO:0000256" key="3">
    <source>
        <dbReference type="ARBA" id="ARBA00022679"/>
    </source>
</evidence>
<dbReference type="Gene3D" id="3.90.550.10">
    <property type="entry name" value="Spore Coat Polysaccharide Biosynthesis Protein SpsA, Chain A"/>
    <property type="match status" value="1"/>
</dbReference>
<name>A0A5K3FQI6_MESCO</name>
<dbReference type="GO" id="GO:1901135">
    <property type="term" value="P:carbohydrate derivative metabolic process"/>
    <property type="evidence" value="ECO:0007669"/>
    <property type="project" value="UniProtKB-ARBA"/>
</dbReference>
<keyword evidence="5" id="KW-0472">Membrane</keyword>
<keyword evidence="3" id="KW-0808">Transferase</keyword>
<evidence type="ECO:0000256" key="6">
    <source>
        <dbReference type="ARBA" id="ARBA00023157"/>
    </source>
</evidence>
<dbReference type="Pfam" id="PF09258">
    <property type="entry name" value="Glyco_transf_64"/>
    <property type="match status" value="1"/>
</dbReference>
<evidence type="ECO:0000256" key="2">
    <source>
        <dbReference type="ARBA" id="ARBA00010271"/>
    </source>
</evidence>
<feature type="domain" description="Glycosyl transferase 64" evidence="8">
    <location>
        <begin position="123"/>
        <end position="333"/>
    </location>
</feature>
<keyword evidence="4" id="KW-0812">Transmembrane</keyword>
<proteinExistence type="inferred from homology"/>
<accession>A0A5K3FQI6</accession>
<keyword evidence="6" id="KW-1015">Disulfide bond</keyword>
<feature type="domain" description="Exostosin GT47" evidence="7">
    <location>
        <begin position="1"/>
        <end position="39"/>
    </location>
</feature>
<reference evidence="9" key="1">
    <citation type="submission" date="2019-11" db="UniProtKB">
        <authorList>
            <consortium name="WormBaseParasite"/>
        </authorList>
    </citation>
    <scope>IDENTIFICATION</scope>
</reference>
<evidence type="ECO:0000259" key="8">
    <source>
        <dbReference type="Pfam" id="PF09258"/>
    </source>
</evidence>
<dbReference type="GO" id="GO:0005789">
    <property type="term" value="C:endoplasmic reticulum membrane"/>
    <property type="evidence" value="ECO:0007669"/>
    <property type="project" value="UniProtKB-SubCell"/>
</dbReference>
<evidence type="ECO:0000313" key="9">
    <source>
        <dbReference type="WBParaSite" id="MCU_009703-RD"/>
    </source>
</evidence>
<dbReference type="WBParaSite" id="MCU_009703-RD">
    <property type="protein sequence ID" value="MCU_009703-RD"/>
    <property type="gene ID" value="MCU_009703"/>
</dbReference>
<keyword evidence="5" id="KW-1133">Transmembrane helix</keyword>
<dbReference type="AlphaFoldDB" id="A0A5K3FQI6"/>
<organism evidence="9">
    <name type="scientific">Mesocestoides corti</name>
    <name type="common">Flatworm</name>
    <dbReference type="NCBI Taxonomy" id="53468"/>
    <lineage>
        <taxon>Eukaryota</taxon>
        <taxon>Metazoa</taxon>
        <taxon>Spiralia</taxon>
        <taxon>Lophotrochozoa</taxon>
        <taxon>Platyhelminthes</taxon>
        <taxon>Cestoda</taxon>
        <taxon>Eucestoda</taxon>
        <taxon>Cyclophyllidea</taxon>
        <taxon>Mesocestoididae</taxon>
        <taxon>Mesocestoides</taxon>
    </lineage>
</organism>
<evidence type="ECO:0000256" key="4">
    <source>
        <dbReference type="ARBA" id="ARBA00022692"/>
    </source>
</evidence>
<comment type="subcellular location">
    <subcellularLocation>
        <location evidence="1">Endoplasmic reticulum membrane</location>
        <topology evidence="1">Single-pass type II membrane protein</topology>
    </subcellularLocation>
</comment>
<protein>
    <submittedName>
        <fullName evidence="9">Exostosin domain-containing protein</fullName>
    </submittedName>
</protein>
<sequence length="357" mass="40029">MKAGCIPVILSSDTILPFSEKLDWTKCSLSVPKGHLDNLFDVISSHSTDEITYLRRHVNFFYSKYMSSLGAIAKTTLDIINSRVFPHYAKSYNEWNDPSSSLQEVPSEVSFPSNGDAICNGYALIVATKSHIKYLVPLLSRISQSRYMQEAYIIWLGEPDSLASSVFLLLSNVTVHVLPPLYNSKEQSVLRLPETKFSSFLFLTEHALIPADVTAVDFAYEAWCQHPNRVVTIPSIQPTKSHSEEASFDLAFFHKVFVVRLLELLPDKLSGLISSTGSCAEVVLPDMVVRLSGRPPIHVSPEKHNQTPAGVPPDLLESFSVNSSMARLRQECLRLPGVRRLLPNHHKETFTFMVHPY</sequence>
<comment type="similarity">
    <text evidence="2">Belongs to the glycosyltransferase 47 family.</text>
</comment>
<dbReference type="GO" id="GO:0016757">
    <property type="term" value="F:glycosyltransferase activity"/>
    <property type="evidence" value="ECO:0007669"/>
    <property type="project" value="InterPro"/>
</dbReference>
<dbReference type="Pfam" id="PF03016">
    <property type="entry name" value="Exostosin_GT47"/>
    <property type="match status" value="1"/>
</dbReference>
<evidence type="ECO:0000256" key="5">
    <source>
        <dbReference type="ARBA" id="ARBA00022989"/>
    </source>
</evidence>
<dbReference type="InterPro" id="IPR040911">
    <property type="entry name" value="Exostosin_GT47"/>
</dbReference>
<dbReference type="InterPro" id="IPR015338">
    <property type="entry name" value="GT64_dom"/>
</dbReference>
<evidence type="ECO:0000256" key="1">
    <source>
        <dbReference type="ARBA" id="ARBA00004648"/>
    </source>
</evidence>